<dbReference type="Proteomes" id="UP000501747">
    <property type="component" value="Chromosome"/>
</dbReference>
<dbReference type="AlphaFoldDB" id="A0A6G8AWF7"/>
<dbReference type="RefSeq" id="WP_166035569.1">
    <property type="nucleotide sequence ID" value="NZ_CP049887.1"/>
</dbReference>
<feature type="compositionally biased region" description="Basic and acidic residues" evidence="1">
    <location>
        <begin position="1"/>
        <end position="11"/>
    </location>
</feature>
<name>A0A6G8AWF7_9ENTE</name>
<evidence type="ECO:0000313" key="3">
    <source>
        <dbReference type="Proteomes" id="UP000501747"/>
    </source>
</evidence>
<protein>
    <submittedName>
        <fullName evidence="2">Flagellar basal body rod modification protein</fullName>
    </submittedName>
</protein>
<proteinExistence type="predicted"/>
<gene>
    <name evidence="2" type="ORF">G7082_13005</name>
</gene>
<reference evidence="2 3" key="1">
    <citation type="submission" date="2020-03" db="EMBL/GenBank/DDBJ databases">
        <title>Vagococcus sp. nov., isolated from beetles.</title>
        <authorList>
            <person name="Hyun D.-W."/>
            <person name="Bae J.-W."/>
        </authorList>
    </citation>
    <scope>NUCLEOTIDE SEQUENCE [LARGE SCALE GENOMIC DNA]</scope>
    <source>
        <strain evidence="2 3">HDW17B</strain>
    </source>
</reference>
<dbReference type="EMBL" id="CP049887">
    <property type="protein sequence ID" value="QIL49347.1"/>
    <property type="molecule type" value="Genomic_DNA"/>
</dbReference>
<keyword evidence="2" id="KW-0966">Cell projection</keyword>
<organism evidence="2 3">
    <name type="scientific">Vagococcus hydrophili</name>
    <dbReference type="NCBI Taxonomy" id="2714947"/>
    <lineage>
        <taxon>Bacteria</taxon>
        <taxon>Bacillati</taxon>
        <taxon>Bacillota</taxon>
        <taxon>Bacilli</taxon>
        <taxon>Lactobacillales</taxon>
        <taxon>Enterococcaceae</taxon>
        <taxon>Vagococcus</taxon>
    </lineage>
</organism>
<evidence type="ECO:0000256" key="1">
    <source>
        <dbReference type="SAM" id="MobiDB-lite"/>
    </source>
</evidence>
<sequence>MPDIMENRDVNTDYTGGYVPTDRKKNNGLDMDGFLKILAASMANPSFDGSDGGGSGGTDYITQMVTFATLEQLQEIGGDLEYTMMMTHQQQAIGLIGKTVSVMVDKDNTVEGVVEQVKFKGGIATIVIDGKDYLMAQVSAIGEVKKEETEEPATPETPENPEVPTP</sequence>
<dbReference type="KEGG" id="vhy:G7082_13005"/>
<keyword evidence="3" id="KW-1185">Reference proteome</keyword>
<feature type="region of interest" description="Disordered" evidence="1">
    <location>
        <begin position="143"/>
        <end position="166"/>
    </location>
</feature>
<evidence type="ECO:0000313" key="2">
    <source>
        <dbReference type="EMBL" id="QIL49347.1"/>
    </source>
</evidence>
<feature type="region of interest" description="Disordered" evidence="1">
    <location>
        <begin position="1"/>
        <end position="22"/>
    </location>
</feature>
<accession>A0A6G8AWF7</accession>
<keyword evidence="2" id="KW-0282">Flagellum</keyword>
<keyword evidence="2" id="KW-0969">Cilium</keyword>